<feature type="domain" description="ABC transporter" evidence="8">
    <location>
        <begin position="4"/>
        <end position="256"/>
    </location>
</feature>
<dbReference type="GO" id="GO:0005524">
    <property type="term" value="F:ATP binding"/>
    <property type="evidence" value="ECO:0007669"/>
    <property type="project" value="UniProtKB-KW"/>
</dbReference>
<comment type="subcellular location">
    <subcellularLocation>
        <location evidence="1">Cell membrane</location>
        <topology evidence="1">Peripheral membrane protein</topology>
    </subcellularLocation>
</comment>
<evidence type="ECO:0000256" key="1">
    <source>
        <dbReference type="ARBA" id="ARBA00004202"/>
    </source>
</evidence>
<dbReference type="AlphaFoldDB" id="A0A3N4S628"/>
<keyword evidence="7" id="KW-0472">Membrane</keyword>
<sequence>MTLLTVEDLTIEFPRAGRSGDTTRPVRGVTLTVEPGQTLGVVGETGSGKTLTGLAVLGLLPPAAQPRGSIRLDGLELLGAPPSQLRAVRGSTIAMVFQNPATAFDPVRPLRTQFERVIRRHRGGSRAQAGARAAELLAEVELHDTDRVLASYPHQLSGGMLQRAMIALALSCEPRLIIADESTSALDVTVAQQVRRLLLRLQHAYGFGVLFITHNLGEARDLCDRVAVLYAGEVVETGPVEDVFTAPAHPYTRALLGAVPTVDDDGGPLASLPGEVPADVLSVTGCVFANRCPQTADLCRSTPPPARTLPGDRRALCHFADPEVAA</sequence>
<dbReference type="RefSeq" id="WP_123816969.1">
    <property type="nucleotide sequence ID" value="NZ_RKQG01000001.1"/>
</dbReference>
<evidence type="ECO:0000256" key="2">
    <source>
        <dbReference type="ARBA" id="ARBA00005417"/>
    </source>
</evidence>
<gene>
    <name evidence="9" type="ORF">EDD38_0071</name>
</gene>
<dbReference type="InterPro" id="IPR017871">
    <property type="entry name" value="ABC_transporter-like_CS"/>
</dbReference>
<evidence type="ECO:0000313" key="10">
    <source>
        <dbReference type="Proteomes" id="UP000266906"/>
    </source>
</evidence>
<dbReference type="CDD" id="cd03257">
    <property type="entry name" value="ABC_NikE_OppD_transporters"/>
    <property type="match status" value="1"/>
</dbReference>
<keyword evidence="3" id="KW-0813">Transport</keyword>
<name>A0A3N4S628_9ACTN</name>
<dbReference type="InterPro" id="IPR013563">
    <property type="entry name" value="Oligopep_ABC_C"/>
</dbReference>
<organism evidence="9 10">
    <name type="scientific">Kitasatospora cineracea</name>
    <dbReference type="NCBI Taxonomy" id="88074"/>
    <lineage>
        <taxon>Bacteria</taxon>
        <taxon>Bacillati</taxon>
        <taxon>Actinomycetota</taxon>
        <taxon>Actinomycetes</taxon>
        <taxon>Kitasatosporales</taxon>
        <taxon>Streptomycetaceae</taxon>
        <taxon>Kitasatospora</taxon>
    </lineage>
</organism>
<dbReference type="PROSITE" id="PS50893">
    <property type="entry name" value="ABC_TRANSPORTER_2"/>
    <property type="match status" value="1"/>
</dbReference>
<keyword evidence="10" id="KW-1185">Reference proteome</keyword>
<evidence type="ECO:0000256" key="7">
    <source>
        <dbReference type="ARBA" id="ARBA00023136"/>
    </source>
</evidence>
<dbReference type="NCBIfam" id="TIGR01727">
    <property type="entry name" value="oligo_HPY"/>
    <property type="match status" value="1"/>
</dbReference>
<dbReference type="GO" id="GO:0005886">
    <property type="term" value="C:plasma membrane"/>
    <property type="evidence" value="ECO:0007669"/>
    <property type="project" value="UniProtKB-SubCell"/>
</dbReference>
<dbReference type="Pfam" id="PF08352">
    <property type="entry name" value="oligo_HPY"/>
    <property type="match status" value="1"/>
</dbReference>
<dbReference type="PROSITE" id="PS00211">
    <property type="entry name" value="ABC_TRANSPORTER_1"/>
    <property type="match status" value="1"/>
</dbReference>
<dbReference type="EMBL" id="RKQG01000001">
    <property type="protein sequence ID" value="RPE31834.1"/>
    <property type="molecule type" value="Genomic_DNA"/>
</dbReference>
<dbReference type="InterPro" id="IPR050388">
    <property type="entry name" value="ABC_Ni/Peptide_Import"/>
</dbReference>
<comment type="similarity">
    <text evidence="2">Belongs to the ABC transporter superfamily.</text>
</comment>
<dbReference type="FunFam" id="3.40.50.300:FF:000016">
    <property type="entry name" value="Oligopeptide ABC transporter ATP-binding component"/>
    <property type="match status" value="1"/>
</dbReference>
<dbReference type="PANTHER" id="PTHR43297">
    <property type="entry name" value="OLIGOPEPTIDE TRANSPORT ATP-BINDING PROTEIN APPD"/>
    <property type="match status" value="1"/>
</dbReference>
<dbReference type="InterPro" id="IPR003439">
    <property type="entry name" value="ABC_transporter-like_ATP-bd"/>
</dbReference>
<reference evidence="9 10" key="1">
    <citation type="submission" date="2018-11" db="EMBL/GenBank/DDBJ databases">
        <title>Sequencing the genomes of 1000 actinobacteria strains.</title>
        <authorList>
            <person name="Klenk H.-P."/>
        </authorList>
    </citation>
    <scope>NUCLEOTIDE SEQUENCE [LARGE SCALE GENOMIC DNA]</scope>
    <source>
        <strain evidence="9 10">DSM 44781</strain>
    </source>
</reference>
<keyword evidence="5" id="KW-0547">Nucleotide-binding</keyword>
<accession>A0A3N4S628</accession>
<dbReference type="GO" id="GO:0016887">
    <property type="term" value="F:ATP hydrolysis activity"/>
    <property type="evidence" value="ECO:0007669"/>
    <property type="project" value="InterPro"/>
</dbReference>
<evidence type="ECO:0000256" key="6">
    <source>
        <dbReference type="ARBA" id="ARBA00022840"/>
    </source>
</evidence>
<dbReference type="Pfam" id="PF00005">
    <property type="entry name" value="ABC_tran"/>
    <property type="match status" value="1"/>
</dbReference>
<dbReference type="SUPFAM" id="SSF52540">
    <property type="entry name" value="P-loop containing nucleoside triphosphate hydrolases"/>
    <property type="match status" value="1"/>
</dbReference>
<dbReference type="GO" id="GO:0015833">
    <property type="term" value="P:peptide transport"/>
    <property type="evidence" value="ECO:0007669"/>
    <property type="project" value="InterPro"/>
</dbReference>
<dbReference type="SMART" id="SM00382">
    <property type="entry name" value="AAA"/>
    <property type="match status" value="1"/>
</dbReference>
<dbReference type="Gene3D" id="3.40.50.300">
    <property type="entry name" value="P-loop containing nucleotide triphosphate hydrolases"/>
    <property type="match status" value="1"/>
</dbReference>
<keyword evidence="6 9" id="KW-0067">ATP-binding</keyword>
<proteinExistence type="inferred from homology"/>
<dbReference type="Proteomes" id="UP000266906">
    <property type="component" value="Unassembled WGS sequence"/>
</dbReference>
<evidence type="ECO:0000259" key="8">
    <source>
        <dbReference type="PROSITE" id="PS50893"/>
    </source>
</evidence>
<comment type="caution">
    <text evidence="9">The sequence shown here is derived from an EMBL/GenBank/DDBJ whole genome shotgun (WGS) entry which is preliminary data.</text>
</comment>
<evidence type="ECO:0000256" key="4">
    <source>
        <dbReference type="ARBA" id="ARBA00022475"/>
    </source>
</evidence>
<dbReference type="PANTHER" id="PTHR43297:SF2">
    <property type="entry name" value="DIPEPTIDE TRANSPORT ATP-BINDING PROTEIN DPPD"/>
    <property type="match status" value="1"/>
</dbReference>
<evidence type="ECO:0000256" key="3">
    <source>
        <dbReference type="ARBA" id="ARBA00022448"/>
    </source>
</evidence>
<dbReference type="InterPro" id="IPR027417">
    <property type="entry name" value="P-loop_NTPase"/>
</dbReference>
<keyword evidence="4" id="KW-1003">Cell membrane</keyword>
<evidence type="ECO:0000256" key="5">
    <source>
        <dbReference type="ARBA" id="ARBA00022741"/>
    </source>
</evidence>
<evidence type="ECO:0000313" key="9">
    <source>
        <dbReference type="EMBL" id="RPE31834.1"/>
    </source>
</evidence>
<dbReference type="InterPro" id="IPR003593">
    <property type="entry name" value="AAA+_ATPase"/>
</dbReference>
<protein>
    <submittedName>
        <fullName evidence="9">Peptide/nickel transport system ATP-binding protein</fullName>
    </submittedName>
</protein>